<dbReference type="Proteomes" id="UP000008493">
    <property type="component" value="Unassembled WGS sequence"/>
</dbReference>
<accession>K5Y118</accession>
<evidence type="ECO:0000256" key="4">
    <source>
        <dbReference type="ARBA" id="ARBA00022525"/>
    </source>
</evidence>
<dbReference type="KEGG" id="abp:AGABI1DRAFT69736"/>
<dbReference type="RefSeq" id="XP_007327240.1">
    <property type="nucleotide sequence ID" value="XM_007327178.1"/>
</dbReference>
<evidence type="ECO:0000256" key="3">
    <source>
        <dbReference type="ARBA" id="ARBA00022512"/>
    </source>
</evidence>
<dbReference type="PROSITE" id="PS00956">
    <property type="entry name" value="HYDROPHOBIN"/>
    <property type="match status" value="1"/>
</dbReference>
<name>K5Y118_AGABU</name>
<dbReference type="GeneID" id="18830831"/>
<organism evidence="8 9">
    <name type="scientific">Agaricus bisporus var. burnettii (strain JB137-S8 / ATCC MYA-4627 / FGSC 10392)</name>
    <name type="common">White button mushroom</name>
    <dbReference type="NCBI Taxonomy" id="597362"/>
    <lineage>
        <taxon>Eukaryota</taxon>
        <taxon>Fungi</taxon>
        <taxon>Dikarya</taxon>
        <taxon>Basidiomycota</taxon>
        <taxon>Agaricomycotina</taxon>
        <taxon>Agaricomycetes</taxon>
        <taxon>Agaricomycetidae</taxon>
        <taxon>Agaricales</taxon>
        <taxon>Agaricineae</taxon>
        <taxon>Agaricaceae</taxon>
        <taxon>Agaricus</taxon>
    </lineage>
</organism>
<protein>
    <recommendedName>
        <fullName evidence="7">Hydrophobin</fullName>
    </recommendedName>
</protein>
<keyword evidence="9" id="KW-1185">Reference proteome</keyword>
<keyword evidence="5 7" id="KW-0732">Signal</keyword>
<dbReference type="OMA" id="VIDCSPI"/>
<evidence type="ECO:0000256" key="6">
    <source>
        <dbReference type="ARBA" id="ARBA00023157"/>
    </source>
</evidence>
<comment type="similarity">
    <text evidence="2 7">Belongs to the fungal hydrophobin family.</text>
</comment>
<keyword evidence="3 7" id="KW-0134">Cell wall</keyword>
<dbReference type="InParanoid" id="K5Y118"/>
<evidence type="ECO:0000256" key="7">
    <source>
        <dbReference type="RuleBase" id="RU365009"/>
    </source>
</evidence>
<evidence type="ECO:0000313" key="8">
    <source>
        <dbReference type="EMBL" id="EKM81495.1"/>
    </source>
</evidence>
<dbReference type="AlphaFoldDB" id="K5Y118"/>
<evidence type="ECO:0000256" key="5">
    <source>
        <dbReference type="ARBA" id="ARBA00022729"/>
    </source>
</evidence>
<sequence>MFARTISTIIAIFFIAMLAAASVVPRADPPNRECATDNIYCCKCNDVVGDSDPMVGTIAGLLGIDLGLIEGTVGLNCSPIKTGPGSGSSCSSQTVCCTGNNFSGLIVIDCSPININL</sequence>
<dbReference type="STRING" id="597362.K5Y118"/>
<dbReference type="GO" id="GO:0005199">
    <property type="term" value="F:structural constituent of cell wall"/>
    <property type="evidence" value="ECO:0007669"/>
    <property type="project" value="InterPro"/>
</dbReference>
<gene>
    <name evidence="8" type="ORF">AGABI1DRAFT_69736</name>
</gene>
<dbReference type="EMBL" id="JH971387">
    <property type="protein sequence ID" value="EKM81495.1"/>
    <property type="molecule type" value="Genomic_DNA"/>
</dbReference>
<feature type="signal peptide" evidence="7">
    <location>
        <begin position="1"/>
        <end position="21"/>
    </location>
</feature>
<dbReference type="GO" id="GO:0009277">
    <property type="term" value="C:fungal-type cell wall"/>
    <property type="evidence" value="ECO:0007669"/>
    <property type="project" value="InterPro"/>
</dbReference>
<feature type="chain" id="PRO_5013988007" description="Hydrophobin" evidence="7">
    <location>
        <begin position="22"/>
        <end position="117"/>
    </location>
</feature>
<keyword evidence="6 7" id="KW-1015">Disulfide bond</keyword>
<dbReference type="InterPro" id="IPR019778">
    <property type="entry name" value="Class_I_Hydrophobin_CS"/>
</dbReference>
<keyword evidence="4 7" id="KW-0964">Secreted</keyword>
<dbReference type="SMR" id="K5Y118"/>
<dbReference type="Pfam" id="PF01185">
    <property type="entry name" value="Hydrophobin"/>
    <property type="match status" value="1"/>
</dbReference>
<reference evidence="9" key="1">
    <citation type="journal article" date="2012" name="Proc. Natl. Acad. Sci. U.S.A.">
        <title>Genome sequence of the button mushroom Agaricus bisporus reveals mechanisms governing adaptation to a humic-rich ecological niche.</title>
        <authorList>
            <person name="Morin E."/>
            <person name="Kohler A."/>
            <person name="Baker A.R."/>
            <person name="Foulongne-Oriol M."/>
            <person name="Lombard V."/>
            <person name="Nagy L.G."/>
            <person name="Ohm R.A."/>
            <person name="Patyshakuliyeva A."/>
            <person name="Brun A."/>
            <person name="Aerts A.L."/>
            <person name="Bailey A.M."/>
            <person name="Billette C."/>
            <person name="Coutinho P.M."/>
            <person name="Deakin G."/>
            <person name="Doddapaneni H."/>
            <person name="Floudas D."/>
            <person name="Grimwood J."/>
            <person name="Hilden K."/>
            <person name="Kuees U."/>
            <person name="LaButti K.M."/>
            <person name="Lapidus A."/>
            <person name="Lindquist E.A."/>
            <person name="Lucas S.M."/>
            <person name="Murat C."/>
            <person name="Riley R.W."/>
            <person name="Salamov A.A."/>
            <person name="Schmutz J."/>
            <person name="Subramanian V."/>
            <person name="Woesten H.A.B."/>
            <person name="Xu J."/>
            <person name="Eastwood D.C."/>
            <person name="Foster G.D."/>
            <person name="Sonnenberg A.S."/>
            <person name="Cullen D."/>
            <person name="de Vries R.P."/>
            <person name="Lundell T."/>
            <person name="Hibbett D.S."/>
            <person name="Henrissat B."/>
            <person name="Burton K.S."/>
            <person name="Kerrigan R.W."/>
            <person name="Challen M.P."/>
            <person name="Grigoriev I.V."/>
            <person name="Martin F."/>
        </authorList>
    </citation>
    <scope>NUCLEOTIDE SEQUENCE [LARGE SCALE GENOMIC DNA]</scope>
    <source>
        <strain evidence="9">JB137-S8 / ATCC MYA-4627 / FGSC 10392</strain>
    </source>
</reference>
<evidence type="ECO:0000313" key="9">
    <source>
        <dbReference type="Proteomes" id="UP000008493"/>
    </source>
</evidence>
<dbReference type="OrthoDB" id="3067149at2759"/>
<dbReference type="SMART" id="SM00075">
    <property type="entry name" value="HYDRO"/>
    <property type="match status" value="1"/>
</dbReference>
<dbReference type="HOGENOM" id="CLU_105134_3_1_1"/>
<dbReference type="CDD" id="cd23507">
    <property type="entry name" value="hydrophobin_I"/>
    <property type="match status" value="1"/>
</dbReference>
<dbReference type="InterPro" id="IPR001338">
    <property type="entry name" value="Class_I_Hydrophobin"/>
</dbReference>
<evidence type="ECO:0000256" key="1">
    <source>
        <dbReference type="ARBA" id="ARBA00004191"/>
    </source>
</evidence>
<evidence type="ECO:0000256" key="2">
    <source>
        <dbReference type="ARBA" id="ARBA00010446"/>
    </source>
</evidence>
<proteinExistence type="inferred from homology"/>
<comment type="subcellular location">
    <subcellularLocation>
        <location evidence="1 7">Secreted</location>
        <location evidence="1 7">Cell wall</location>
    </subcellularLocation>
</comment>